<accession>A0ABS5HPN0</accession>
<keyword evidence="3" id="KW-1185">Reference proteome</keyword>
<evidence type="ECO:0000256" key="1">
    <source>
        <dbReference type="SAM" id="Phobius"/>
    </source>
</evidence>
<name>A0ABS5HPN0_9RHOB</name>
<feature type="transmembrane region" description="Helical" evidence="1">
    <location>
        <begin position="74"/>
        <end position="96"/>
    </location>
</feature>
<dbReference type="EMBL" id="JADMKU010000005">
    <property type="protein sequence ID" value="MBR9650915.1"/>
    <property type="molecule type" value="Genomic_DNA"/>
</dbReference>
<evidence type="ECO:0000313" key="3">
    <source>
        <dbReference type="Proteomes" id="UP001195941"/>
    </source>
</evidence>
<proteinExistence type="predicted"/>
<organism evidence="2 3">
    <name type="scientific">Thalassovita aquimarina</name>
    <dbReference type="NCBI Taxonomy" id="2785917"/>
    <lineage>
        <taxon>Bacteria</taxon>
        <taxon>Pseudomonadati</taxon>
        <taxon>Pseudomonadota</taxon>
        <taxon>Alphaproteobacteria</taxon>
        <taxon>Rhodobacterales</taxon>
        <taxon>Roseobacteraceae</taxon>
        <taxon>Thalassovita</taxon>
    </lineage>
</organism>
<keyword evidence="1" id="KW-0812">Transmembrane</keyword>
<dbReference type="InterPro" id="IPR025597">
    <property type="entry name" value="DUF4345"/>
</dbReference>
<sequence length="141" mass="14964">MTKFIKPFLFLSAAVLMLVGLMLSFAPDMMYSSSGHSLPDMTLLRSDLRSGGMVLLVSGLFVLWSALRGRHIELALLLSALAYLGYGLGRFVSIGFDGAPDATLATVTAIEWALGLAALALLWRGKSTGAGTPMATNQARI</sequence>
<feature type="transmembrane region" description="Helical" evidence="1">
    <location>
        <begin position="102"/>
        <end position="123"/>
    </location>
</feature>
<dbReference type="RefSeq" id="WP_212700429.1">
    <property type="nucleotide sequence ID" value="NZ_JADMKU010000005.1"/>
</dbReference>
<keyword evidence="1" id="KW-1133">Transmembrane helix</keyword>
<evidence type="ECO:0000313" key="2">
    <source>
        <dbReference type="EMBL" id="MBR9650915.1"/>
    </source>
</evidence>
<dbReference type="Proteomes" id="UP001195941">
    <property type="component" value="Unassembled WGS sequence"/>
</dbReference>
<reference evidence="2 3" key="1">
    <citation type="journal article" date="2021" name="Arch. Microbiol.">
        <title>Thalassobius aquimarinus sp. nov., isolated from the Sea of Japan seashore.</title>
        <authorList>
            <person name="Kurilenko V.V."/>
            <person name="Romanenko L.A."/>
            <person name="Chernysheva N.Y."/>
            <person name="Velansky P.V."/>
            <person name="Tekutyeva L.A."/>
            <person name="Isaeva M.P."/>
            <person name="Mikhailov V.V."/>
        </authorList>
    </citation>
    <scope>NUCLEOTIDE SEQUENCE [LARGE SCALE GENOMIC DNA]</scope>
    <source>
        <strain evidence="2 3">KMM 8518</strain>
    </source>
</reference>
<keyword evidence="1" id="KW-0472">Membrane</keyword>
<feature type="transmembrane region" description="Helical" evidence="1">
    <location>
        <begin position="48"/>
        <end position="67"/>
    </location>
</feature>
<gene>
    <name evidence="2" type="ORF">IT775_07255</name>
</gene>
<comment type="caution">
    <text evidence="2">The sequence shown here is derived from an EMBL/GenBank/DDBJ whole genome shotgun (WGS) entry which is preliminary data.</text>
</comment>
<protein>
    <submittedName>
        <fullName evidence="2">DUF4345 domain-containing protein</fullName>
    </submittedName>
</protein>
<dbReference type="Pfam" id="PF14248">
    <property type="entry name" value="DUF4345"/>
    <property type="match status" value="1"/>
</dbReference>